<reference evidence="1 2" key="1">
    <citation type="submission" date="2024-04" db="EMBL/GenBank/DDBJ databases">
        <authorList>
            <person name="Fracassetti M."/>
        </authorList>
    </citation>
    <scope>NUCLEOTIDE SEQUENCE [LARGE SCALE GENOMIC DNA]</scope>
</reference>
<keyword evidence="2" id="KW-1185">Reference proteome</keyword>
<dbReference type="Proteomes" id="UP001497516">
    <property type="component" value="Chromosome 3"/>
</dbReference>
<evidence type="ECO:0000313" key="1">
    <source>
        <dbReference type="EMBL" id="CAL1376980.1"/>
    </source>
</evidence>
<accession>A0AAV2DTS0</accession>
<sequence length="75" mass="8538">MLQCLPSHRSCLPALSPLASPVGLVLPTVLSRTISMPLFVFRVARQVSSFEDQRGKFFWHWDSTIQESRIPILQN</sequence>
<dbReference type="EMBL" id="OZ034816">
    <property type="protein sequence ID" value="CAL1376980.1"/>
    <property type="molecule type" value="Genomic_DNA"/>
</dbReference>
<gene>
    <name evidence="1" type="ORF">LTRI10_LOCUS18666</name>
</gene>
<dbReference type="AlphaFoldDB" id="A0AAV2DTS0"/>
<protein>
    <submittedName>
        <fullName evidence="1">Uncharacterized protein</fullName>
    </submittedName>
</protein>
<name>A0AAV2DTS0_9ROSI</name>
<evidence type="ECO:0000313" key="2">
    <source>
        <dbReference type="Proteomes" id="UP001497516"/>
    </source>
</evidence>
<proteinExistence type="predicted"/>
<organism evidence="1 2">
    <name type="scientific">Linum trigynum</name>
    <dbReference type="NCBI Taxonomy" id="586398"/>
    <lineage>
        <taxon>Eukaryota</taxon>
        <taxon>Viridiplantae</taxon>
        <taxon>Streptophyta</taxon>
        <taxon>Embryophyta</taxon>
        <taxon>Tracheophyta</taxon>
        <taxon>Spermatophyta</taxon>
        <taxon>Magnoliopsida</taxon>
        <taxon>eudicotyledons</taxon>
        <taxon>Gunneridae</taxon>
        <taxon>Pentapetalae</taxon>
        <taxon>rosids</taxon>
        <taxon>fabids</taxon>
        <taxon>Malpighiales</taxon>
        <taxon>Linaceae</taxon>
        <taxon>Linum</taxon>
    </lineage>
</organism>